<reference evidence="1" key="1">
    <citation type="submission" date="2014-09" db="EMBL/GenBank/DDBJ databases">
        <authorList>
            <person name="Magalhaes I.L.F."/>
            <person name="Oliveira U."/>
            <person name="Santos F.R."/>
            <person name="Vidigal T.H.D.A."/>
            <person name="Brescovit A.D."/>
            <person name="Santos A.J."/>
        </authorList>
    </citation>
    <scope>NUCLEOTIDE SEQUENCE</scope>
    <source>
        <tissue evidence="1">Shoot tissue taken approximately 20 cm above the soil surface</tissue>
    </source>
</reference>
<evidence type="ECO:0000313" key="1">
    <source>
        <dbReference type="EMBL" id="JAE25506.1"/>
    </source>
</evidence>
<protein>
    <submittedName>
        <fullName evidence="1">Uncharacterized protein</fullName>
    </submittedName>
</protein>
<accession>A0A0A9GSI9</accession>
<organism evidence="1">
    <name type="scientific">Arundo donax</name>
    <name type="common">Giant reed</name>
    <name type="synonym">Donax arundinaceus</name>
    <dbReference type="NCBI Taxonomy" id="35708"/>
    <lineage>
        <taxon>Eukaryota</taxon>
        <taxon>Viridiplantae</taxon>
        <taxon>Streptophyta</taxon>
        <taxon>Embryophyta</taxon>
        <taxon>Tracheophyta</taxon>
        <taxon>Spermatophyta</taxon>
        <taxon>Magnoliopsida</taxon>
        <taxon>Liliopsida</taxon>
        <taxon>Poales</taxon>
        <taxon>Poaceae</taxon>
        <taxon>PACMAD clade</taxon>
        <taxon>Arundinoideae</taxon>
        <taxon>Arundineae</taxon>
        <taxon>Arundo</taxon>
    </lineage>
</organism>
<reference evidence="1" key="2">
    <citation type="journal article" date="2015" name="Data Brief">
        <title>Shoot transcriptome of the giant reed, Arundo donax.</title>
        <authorList>
            <person name="Barrero R.A."/>
            <person name="Guerrero F.D."/>
            <person name="Moolhuijzen P."/>
            <person name="Goolsby J.A."/>
            <person name="Tidwell J."/>
            <person name="Bellgard S.E."/>
            <person name="Bellgard M.I."/>
        </authorList>
    </citation>
    <scope>NUCLEOTIDE SEQUENCE</scope>
    <source>
        <tissue evidence="1">Shoot tissue taken approximately 20 cm above the soil surface</tissue>
    </source>
</reference>
<sequence>MDRGYVPVLCYFCLN</sequence>
<dbReference type="EMBL" id="GBRH01172390">
    <property type="protein sequence ID" value="JAE25506.1"/>
    <property type="molecule type" value="Transcribed_RNA"/>
</dbReference>
<proteinExistence type="predicted"/>
<name>A0A0A9GSI9_ARUDO</name>